<feature type="chain" id="PRO_5043501579" description="SGNH hydrolase-type esterase domain-containing protein" evidence="3">
    <location>
        <begin position="18"/>
        <end position="275"/>
    </location>
</feature>
<evidence type="ECO:0000313" key="5">
    <source>
        <dbReference type="EMBL" id="CAH1780386.1"/>
    </source>
</evidence>
<evidence type="ECO:0000259" key="4">
    <source>
        <dbReference type="Pfam" id="PF13472"/>
    </source>
</evidence>
<organism evidence="5 6">
    <name type="scientific">Owenia fusiformis</name>
    <name type="common">Polychaete worm</name>
    <dbReference type="NCBI Taxonomy" id="6347"/>
    <lineage>
        <taxon>Eukaryota</taxon>
        <taxon>Metazoa</taxon>
        <taxon>Spiralia</taxon>
        <taxon>Lophotrochozoa</taxon>
        <taxon>Annelida</taxon>
        <taxon>Polychaeta</taxon>
        <taxon>Sedentaria</taxon>
        <taxon>Canalipalpata</taxon>
        <taxon>Sabellida</taxon>
        <taxon>Oweniida</taxon>
        <taxon>Oweniidae</taxon>
        <taxon>Owenia</taxon>
    </lineage>
</organism>
<evidence type="ECO:0000256" key="1">
    <source>
        <dbReference type="SAM" id="Coils"/>
    </source>
</evidence>
<dbReference type="InterPro" id="IPR036514">
    <property type="entry name" value="SGNH_hydro_sf"/>
</dbReference>
<dbReference type="OrthoDB" id="5982747at2759"/>
<proteinExistence type="predicted"/>
<dbReference type="AlphaFoldDB" id="A0A8J1UT39"/>
<dbReference type="Proteomes" id="UP000749559">
    <property type="component" value="Unassembled WGS sequence"/>
</dbReference>
<feature type="compositionally biased region" description="Basic residues" evidence="2">
    <location>
        <begin position="256"/>
        <end position="268"/>
    </location>
</feature>
<sequence length="275" mass="30287">MWSIIFELLLLTNILTSMHTTLKATQVSLDALQRTNDALQSTNTDLVKQLASKTADCIELNKENMQLRNRLLVADQPSTKQDARCQKSLLIGSSIVRDVDETRLLDTEVISISGGKIADANRTIAEKSGSYKSIILQVGSNDCAKCEDLDKIAEDYKMLVKGAKQRTNNVIISSITPRTDNDTAQATIDLINAGLVTIAEDENCTFVNNDLDFKLRDGTVNAGYLLPDGLHLSDAGTNRLGVNLKLNTNLKSVAKPRNRRRNKPKHNATNKCYSP</sequence>
<dbReference type="EMBL" id="CAIIXF020000003">
    <property type="protein sequence ID" value="CAH1780386.1"/>
    <property type="molecule type" value="Genomic_DNA"/>
</dbReference>
<dbReference type="SUPFAM" id="SSF52266">
    <property type="entry name" value="SGNH hydrolase"/>
    <property type="match status" value="1"/>
</dbReference>
<protein>
    <recommendedName>
        <fullName evidence="4">SGNH hydrolase-type esterase domain-containing protein</fullName>
    </recommendedName>
</protein>
<evidence type="ECO:0000313" key="6">
    <source>
        <dbReference type="Proteomes" id="UP000749559"/>
    </source>
</evidence>
<keyword evidence="1" id="KW-0175">Coiled coil</keyword>
<evidence type="ECO:0000256" key="2">
    <source>
        <dbReference type="SAM" id="MobiDB-lite"/>
    </source>
</evidence>
<dbReference type="Gene3D" id="3.40.50.1110">
    <property type="entry name" value="SGNH hydrolase"/>
    <property type="match status" value="1"/>
</dbReference>
<gene>
    <name evidence="5" type="ORF">OFUS_LOCUS7082</name>
</gene>
<feature type="domain" description="SGNH hydrolase-type esterase" evidence="4">
    <location>
        <begin position="110"/>
        <end position="236"/>
    </location>
</feature>
<dbReference type="Pfam" id="PF13472">
    <property type="entry name" value="Lipase_GDSL_2"/>
    <property type="match status" value="1"/>
</dbReference>
<reference evidence="5" key="1">
    <citation type="submission" date="2022-03" db="EMBL/GenBank/DDBJ databases">
        <authorList>
            <person name="Martin C."/>
        </authorList>
    </citation>
    <scope>NUCLEOTIDE SEQUENCE</scope>
</reference>
<feature type="signal peptide" evidence="3">
    <location>
        <begin position="1"/>
        <end position="17"/>
    </location>
</feature>
<feature type="coiled-coil region" evidence="1">
    <location>
        <begin position="22"/>
        <end position="70"/>
    </location>
</feature>
<feature type="region of interest" description="Disordered" evidence="2">
    <location>
        <begin position="256"/>
        <end position="275"/>
    </location>
</feature>
<accession>A0A8J1UT39</accession>
<comment type="caution">
    <text evidence="5">The sequence shown here is derived from an EMBL/GenBank/DDBJ whole genome shotgun (WGS) entry which is preliminary data.</text>
</comment>
<keyword evidence="6" id="KW-1185">Reference proteome</keyword>
<evidence type="ECO:0000256" key="3">
    <source>
        <dbReference type="SAM" id="SignalP"/>
    </source>
</evidence>
<keyword evidence="3" id="KW-0732">Signal</keyword>
<dbReference type="InterPro" id="IPR013830">
    <property type="entry name" value="SGNH_hydro"/>
</dbReference>
<dbReference type="CDD" id="cd00229">
    <property type="entry name" value="SGNH_hydrolase"/>
    <property type="match status" value="1"/>
</dbReference>
<name>A0A8J1UT39_OWEFU</name>